<proteinExistence type="predicted"/>
<dbReference type="RefSeq" id="WP_200390503.1">
    <property type="nucleotide sequence ID" value="NZ_JAENIO010000005.1"/>
</dbReference>
<comment type="caution">
    <text evidence="3">The sequence shown here is derived from an EMBL/GenBank/DDBJ whole genome shotgun (WGS) entry which is preliminary data.</text>
</comment>
<dbReference type="PANTHER" id="PTHR33608:SF7">
    <property type="entry name" value="DUF58 DOMAIN-CONTAINING PROTEIN"/>
    <property type="match status" value="1"/>
</dbReference>
<dbReference type="SUPFAM" id="SSF53300">
    <property type="entry name" value="vWA-like"/>
    <property type="match status" value="1"/>
</dbReference>
<feature type="domain" description="DUF58" evidence="2">
    <location>
        <begin position="121"/>
        <end position="335"/>
    </location>
</feature>
<gene>
    <name evidence="3" type="ORF">JIN78_03285</name>
</gene>
<dbReference type="Pfam" id="PF01882">
    <property type="entry name" value="DUF58"/>
    <property type="match status" value="1"/>
</dbReference>
<sequence>MSWLDKYIPPPLPKGPSLGPPPLPSQRSGSLARAKAAAAGSDSGQNLAESLQRAQEVERDLQEKARLAREQADLAHARQLLDEDELNRFKNLLVFAKSAVESRFAGKHKSRDLGSGGEFAEHRQYQPGLQTSAIDWQVYARTKRLFVRTYEELTDLAVHLVVDASGSMVYHSKGKESKSLRAARIAAALACLMMRQGDKVGLTLFGDRVLSHLPTSGTERHLQEMLRTFIKPALQPSGPTSIANSLRESALLLKRRGRLVVLSDFLGEDPADILDALGPFVHRRFDILLLQLSDPDERTLPDAPLARFVDAETNEQMEVEPAELRAAFEETVARRTRDLREGARQQGIDFAILDTARPYLDAIEAYLGFRHWNDLTPTPPR</sequence>
<evidence type="ECO:0000313" key="4">
    <source>
        <dbReference type="Proteomes" id="UP000604083"/>
    </source>
</evidence>
<feature type="region of interest" description="Disordered" evidence="1">
    <location>
        <begin position="1"/>
        <end position="46"/>
    </location>
</feature>
<evidence type="ECO:0000259" key="2">
    <source>
        <dbReference type="Pfam" id="PF01882"/>
    </source>
</evidence>
<evidence type="ECO:0000313" key="3">
    <source>
        <dbReference type="EMBL" id="MBK1833073.1"/>
    </source>
</evidence>
<dbReference type="AlphaFoldDB" id="A0A934VGP2"/>
<reference evidence="3" key="1">
    <citation type="submission" date="2021-01" db="EMBL/GenBank/DDBJ databases">
        <title>Modified the classification status of verrucomicrobia.</title>
        <authorList>
            <person name="Feng X."/>
        </authorList>
    </citation>
    <scope>NUCLEOTIDE SEQUENCE</scope>
    <source>
        <strain evidence="3">KCTC 12986</strain>
    </source>
</reference>
<dbReference type="Gene3D" id="3.40.50.410">
    <property type="entry name" value="von Willebrand factor, type A domain"/>
    <property type="match status" value="1"/>
</dbReference>
<dbReference type="InterPro" id="IPR002881">
    <property type="entry name" value="DUF58"/>
</dbReference>
<keyword evidence="4" id="KW-1185">Reference proteome</keyword>
<name>A0A934VGP2_9BACT</name>
<feature type="compositionally biased region" description="Pro residues" evidence="1">
    <location>
        <begin position="8"/>
        <end position="24"/>
    </location>
</feature>
<protein>
    <submittedName>
        <fullName evidence="3">DUF58 domain-containing protein</fullName>
    </submittedName>
</protein>
<dbReference type="PANTHER" id="PTHR33608">
    <property type="entry name" value="BLL2464 PROTEIN"/>
    <property type="match status" value="1"/>
</dbReference>
<accession>A0A934VGP2</accession>
<dbReference type="Proteomes" id="UP000604083">
    <property type="component" value="Unassembled WGS sequence"/>
</dbReference>
<dbReference type="EMBL" id="JAENIO010000005">
    <property type="protein sequence ID" value="MBK1833073.1"/>
    <property type="molecule type" value="Genomic_DNA"/>
</dbReference>
<evidence type="ECO:0000256" key="1">
    <source>
        <dbReference type="SAM" id="MobiDB-lite"/>
    </source>
</evidence>
<dbReference type="InterPro" id="IPR036465">
    <property type="entry name" value="vWFA_dom_sf"/>
</dbReference>
<organism evidence="3 4">
    <name type="scientific">Roseibacillus ishigakijimensis</name>
    <dbReference type="NCBI Taxonomy" id="454146"/>
    <lineage>
        <taxon>Bacteria</taxon>
        <taxon>Pseudomonadati</taxon>
        <taxon>Verrucomicrobiota</taxon>
        <taxon>Verrucomicrobiia</taxon>
        <taxon>Verrucomicrobiales</taxon>
        <taxon>Verrucomicrobiaceae</taxon>
        <taxon>Roseibacillus</taxon>
    </lineage>
</organism>
<feature type="compositionally biased region" description="Low complexity" evidence="1">
    <location>
        <begin position="25"/>
        <end position="44"/>
    </location>
</feature>